<gene>
    <name evidence="2" type="ORF">BECKFM1743A_GA0114220_109092</name>
    <name evidence="3" type="ORF">BECKFM1743B_GA0114221_109182</name>
    <name evidence="1" type="ORF">BECKFM1743C_GA0114222_108882</name>
</gene>
<dbReference type="EMBL" id="CAADFA010000888">
    <property type="protein sequence ID" value="VFJ75869.1"/>
    <property type="molecule type" value="Genomic_DNA"/>
</dbReference>
<proteinExistence type="predicted"/>
<evidence type="ECO:0000313" key="1">
    <source>
        <dbReference type="EMBL" id="VFJ75869.1"/>
    </source>
</evidence>
<evidence type="ECO:0000313" key="3">
    <source>
        <dbReference type="EMBL" id="VFK23321.1"/>
    </source>
</evidence>
<dbReference type="AlphaFoldDB" id="A0A450X268"/>
<dbReference type="EMBL" id="CAADFL010000918">
    <property type="protein sequence ID" value="VFK23321.1"/>
    <property type="molecule type" value="Genomic_DNA"/>
</dbReference>
<accession>A0A450X268</accession>
<name>A0A450X268_9GAMM</name>
<protein>
    <submittedName>
        <fullName evidence="3">Uncharacterized protein</fullName>
    </submittedName>
</protein>
<sequence>MFDNDIFEKWLDTQSQEIVEKMGKGEQLRTEQMMVLVLKAQSNHFYHLDQDLRGEMKMLREDYE</sequence>
<organism evidence="3">
    <name type="scientific">Candidatus Kentrum sp. FM</name>
    <dbReference type="NCBI Taxonomy" id="2126340"/>
    <lineage>
        <taxon>Bacteria</taxon>
        <taxon>Pseudomonadati</taxon>
        <taxon>Pseudomonadota</taxon>
        <taxon>Gammaproteobacteria</taxon>
        <taxon>Candidatus Kentrum</taxon>
    </lineage>
</organism>
<dbReference type="EMBL" id="CAADEZ010000909">
    <property type="protein sequence ID" value="VFJ76155.1"/>
    <property type="molecule type" value="Genomic_DNA"/>
</dbReference>
<reference evidence="3" key="1">
    <citation type="submission" date="2019-02" db="EMBL/GenBank/DDBJ databases">
        <authorList>
            <person name="Gruber-Vodicka R. H."/>
            <person name="Seah K. B. B."/>
        </authorList>
    </citation>
    <scope>NUCLEOTIDE SEQUENCE</scope>
    <source>
        <strain evidence="2">BECK_BZ163</strain>
        <strain evidence="3">BECK_BZ164</strain>
        <strain evidence="1">BECK_BZ165</strain>
    </source>
</reference>
<evidence type="ECO:0000313" key="2">
    <source>
        <dbReference type="EMBL" id="VFJ76155.1"/>
    </source>
</evidence>